<feature type="binding site" evidence="12">
    <location>
        <position position="516"/>
    </location>
    <ligand>
        <name>Mg(2+)</name>
        <dbReference type="ChEBI" id="CHEBI:18420"/>
        <label>1</label>
    </ligand>
</feature>
<dbReference type="InterPro" id="IPR041383">
    <property type="entry name" value="RuvC_III"/>
</dbReference>
<comment type="function">
    <text evidence="12">CRISPR (clustered regularly interspaced short palindromic repeat) is an adaptive immune system that provides protection against mobile genetic elements (viruses, transposable elements and conjugative plasmids). CRISPR clusters contain spacers, sequences complementary to antecedent mobile elements, and target invading nucleic acids. CRISPR clusters are transcribed and processed into CRISPR RNA (crRNA). In type II CRISPR systems correct processing of pre-crRNA requires a trans-encoded small RNA (tracrRNA), endogenous ribonuclease 3 (rnc) and this protein. The tracrRNA serves as a guide for ribonuclease 3-aided processing of pre-crRNA. Subsequently Cas9/crRNA/tracrRNA endonucleolytically cleaves linear or circular dsDNA target complementary to the spacer; Cas9 is inactive in the absence of the 2 guide RNAs (gRNA). Cas9 recognizes the protospacer adjacent motif (PAM) in the CRISPR repeat sequences to help distinguish self versus nonself, as targets within the bacterial CRISPR locus do not have PAMs. PAM recognition is also required for catalytic activity.</text>
</comment>
<evidence type="ECO:0000256" key="2">
    <source>
        <dbReference type="ARBA" id="ARBA00022722"/>
    </source>
</evidence>
<dbReference type="GO" id="GO:0004519">
    <property type="term" value="F:endonuclease activity"/>
    <property type="evidence" value="ECO:0007669"/>
    <property type="project" value="UniProtKB-UniRule"/>
</dbReference>
<dbReference type="GO" id="GO:0003723">
    <property type="term" value="F:RNA binding"/>
    <property type="evidence" value="ECO:0007669"/>
    <property type="project" value="UniProtKB-UniRule"/>
</dbReference>
<dbReference type="GO" id="GO:0046872">
    <property type="term" value="F:metal ion binding"/>
    <property type="evidence" value="ECO:0007669"/>
    <property type="project" value="UniProtKB-UniRule"/>
</dbReference>
<protein>
    <recommendedName>
        <fullName evidence="12">CRISPR-associated endonuclease Cas9</fullName>
        <ecNumber evidence="12">3.1.-.-</ecNumber>
    </recommendedName>
</protein>
<proteinExistence type="inferred from homology"/>
<organism evidence="15 16">
    <name type="scientific">Pelagibius litoralis</name>
    <dbReference type="NCBI Taxonomy" id="374515"/>
    <lineage>
        <taxon>Bacteria</taxon>
        <taxon>Pseudomonadati</taxon>
        <taxon>Pseudomonadota</taxon>
        <taxon>Alphaproteobacteria</taxon>
        <taxon>Rhodospirillales</taxon>
        <taxon>Rhodovibrionaceae</taxon>
        <taxon>Pelagibius</taxon>
    </lineage>
</organism>
<dbReference type="InterPro" id="IPR028629">
    <property type="entry name" value="Cas9"/>
</dbReference>
<dbReference type="HAMAP" id="MF_01480">
    <property type="entry name" value="Cas9"/>
    <property type="match status" value="1"/>
</dbReference>
<evidence type="ECO:0000256" key="3">
    <source>
        <dbReference type="ARBA" id="ARBA00022723"/>
    </source>
</evidence>
<keyword evidence="16" id="KW-1185">Reference proteome</keyword>
<dbReference type="PROSITE" id="PS51749">
    <property type="entry name" value="HNH_CAS9"/>
    <property type="match status" value="1"/>
</dbReference>
<keyword evidence="3 12" id="KW-0479">Metal-binding</keyword>
<dbReference type="EC" id="3.1.-.-" evidence="12"/>
<evidence type="ECO:0000256" key="4">
    <source>
        <dbReference type="ARBA" id="ARBA00022759"/>
    </source>
</evidence>
<reference evidence="15" key="1">
    <citation type="submission" date="2020-03" db="EMBL/GenBank/DDBJ databases">
        <title>Genome of Pelagibius litoralis DSM 21314T.</title>
        <authorList>
            <person name="Wang G."/>
        </authorList>
    </citation>
    <scope>NUCLEOTIDE SEQUENCE</scope>
    <source>
        <strain evidence="15">DSM 21314</strain>
    </source>
</reference>
<feature type="active site" description="Proton acceptor for HNH nuclease domain" evidence="12">
    <location>
        <position position="597"/>
    </location>
</feature>
<sequence>MDYRLGLDLGTNSIGWCVVDLDGKGRPVDIRDSGVRIFSDGRNPKDKTSLAVARRMARSMRRRRDRYLRRQKKLLSALAAAGLMPDDPVARKALTGLDPYAIRAGALDAAVPLHHLGRALFHLNQRRGFKSNRRTDGAEDDERGKIRQGVNKLRDAMTAQGARTLGEFLHRLQQGGGSVRVRLKPESTDSGKTVMAYELYPDRAMVLEEFEALWDAQAPHHPAILTAQAREKLRDIIFFQRRLKPVRPGKCTFNPEEERLPRAHPLFQRRRIFQDANTLAVIGLDQTSRGLTQDERDKVALALLTTAKRTFGQIRRLLKLPPDSRFNLESETRKDLKGDETAAALAKDDRFGSGWRALPLETQAAVVEHLLEEEEEEPLLAWLTAEQGLSAERAESVVRAALPDGHGELGLTATRKILTELERGVVPYSKAAELAGYHHSDFRDGVIHDALPYYGRVLERHVAFGSSDPGDSEEVRCGRIANPTVHIALNQLRRLINAVIARHGHPAEIIVELARELKLSRRQLDEVEKGIKDNTARAERHREILAGLNLPDRGESRMRLRLWEELNFDDPLDRRCPYTGEPISPQRLFSAEVEIDHILPFSRTLDNSAANKTVGLRRANREKRNRTPFEAFGHQPGWDENLERLAALPRNKRWRFGPDAMERFETQERDFLDRQLTDTQYLSRIAREYMTAVCDPRKVWATPGRLTELLRRSWGLNDLLPDHNIVERQDRKNRLDHRHHAVDAAVVGVTDRALLNAVSRAAARAEEQDLTRLVDGMPLPFEGFRDRLRATLERMTVSHRPDRGTPAVPGSANPRGSSAGRLHNDTAYGLAGAPDARGARLVVHRVPLDSLKDRAAVERVRDAGLRQALLDATEGLSGKDFAAALAAFAARDGIYKGLRRVRVLERLKVIPVCDKAGRPYKAYKGDANYRFDVWELQDGRWKGEAVSMFQAHQPDWRSTVKDESPTARKVLRLHKGDLLATETGKDRVIRRVVKFSANGSIQLAAHNEAGNLKARDVKPPAEDYFKYINTSASGLKKLRARQVRVDATGRLFDPGPRG</sequence>
<keyword evidence="6 12" id="KW-0460">Magnesium</keyword>
<keyword evidence="5 12" id="KW-0378">Hydrolase</keyword>
<dbReference type="InterPro" id="IPR036397">
    <property type="entry name" value="RNaseH_sf"/>
</dbReference>
<evidence type="ECO:0000256" key="1">
    <source>
        <dbReference type="ARBA" id="ARBA00001946"/>
    </source>
</evidence>
<feature type="binding site" evidence="12">
    <location>
        <position position="8"/>
    </location>
    <ligand>
        <name>Mg(2+)</name>
        <dbReference type="ChEBI" id="CHEBI:18420"/>
        <label>1</label>
    </ligand>
</feature>
<dbReference type="GO" id="GO:0003677">
    <property type="term" value="F:DNA binding"/>
    <property type="evidence" value="ECO:0007669"/>
    <property type="project" value="UniProtKB-UniRule"/>
</dbReference>
<gene>
    <name evidence="12" type="primary">cas9</name>
    <name evidence="15" type="ORF">HBA54_07790</name>
</gene>
<dbReference type="EMBL" id="JAAQPH010000005">
    <property type="protein sequence ID" value="NIA68492.1"/>
    <property type="molecule type" value="Genomic_DNA"/>
</dbReference>
<evidence type="ECO:0000259" key="14">
    <source>
        <dbReference type="PROSITE" id="PS51749"/>
    </source>
</evidence>
<feature type="binding site" evidence="12">
    <location>
        <position position="740"/>
    </location>
    <ligand>
        <name>Mg(2+)</name>
        <dbReference type="ChEBI" id="CHEBI:18420"/>
        <label>2</label>
    </ligand>
</feature>
<dbReference type="AlphaFoldDB" id="A0A967EVH0"/>
<keyword evidence="7 12" id="KW-0694">RNA-binding</keyword>
<evidence type="ECO:0000256" key="6">
    <source>
        <dbReference type="ARBA" id="ARBA00022842"/>
    </source>
</evidence>
<evidence type="ECO:0000256" key="11">
    <source>
        <dbReference type="ARBA" id="ARBA00046380"/>
    </source>
</evidence>
<dbReference type="Pfam" id="PF13395">
    <property type="entry name" value="HNH_4"/>
    <property type="match status" value="1"/>
</dbReference>
<dbReference type="InterPro" id="IPR033114">
    <property type="entry name" value="HNH_CAS9"/>
</dbReference>
<feature type="region of interest" description="Disordered" evidence="13">
    <location>
        <begin position="799"/>
        <end position="824"/>
    </location>
</feature>
<feature type="active site" description="For RuvC-like nuclease domain" evidence="12">
    <location>
        <position position="8"/>
    </location>
</feature>
<keyword evidence="8 12" id="KW-0051">Antiviral defense</keyword>
<evidence type="ECO:0000256" key="13">
    <source>
        <dbReference type="SAM" id="MobiDB-lite"/>
    </source>
</evidence>
<feature type="domain" description="HNH Cas9-type" evidence="14">
    <location>
        <begin position="520"/>
        <end position="676"/>
    </location>
</feature>
<evidence type="ECO:0000256" key="7">
    <source>
        <dbReference type="ARBA" id="ARBA00022884"/>
    </source>
</evidence>
<evidence type="ECO:0000256" key="9">
    <source>
        <dbReference type="ARBA" id="ARBA00023125"/>
    </source>
</evidence>
<comment type="domain">
    <text evidence="12">Has 2 endonuclease domains. The discontinuous RuvC-like domain cleaves the target DNA noncomplementary to crRNA while the HNH nuclease domain cleaves the target DNA complementary to crRNA.</text>
</comment>
<keyword evidence="10" id="KW-0464">Manganese</keyword>
<dbReference type="GO" id="GO:0016787">
    <property type="term" value="F:hydrolase activity"/>
    <property type="evidence" value="ECO:0007669"/>
    <property type="project" value="UniProtKB-KW"/>
</dbReference>
<evidence type="ECO:0000256" key="8">
    <source>
        <dbReference type="ARBA" id="ARBA00023118"/>
    </source>
</evidence>
<dbReference type="GO" id="GO:0051607">
    <property type="term" value="P:defense response to virus"/>
    <property type="evidence" value="ECO:0007669"/>
    <property type="project" value="UniProtKB-UniRule"/>
</dbReference>
<comment type="cofactor">
    <cofactor evidence="1 12">
        <name>Mg(2+)</name>
        <dbReference type="ChEBI" id="CHEBI:18420"/>
    </cofactor>
</comment>
<evidence type="ECO:0000256" key="10">
    <source>
        <dbReference type="ARBA" id="ARBA00023211"/>
    </source>
</evidence>
<evidence type="ECO:0000256" key="5">
    <source>
        <dbReference type="ARBA" id="ARBA00022801"/>
    </source>
</evidence>
<keyword evidence="9 12" id="KW-0238">DNA-binding</keyword>
<accession>A0A967EVH0</accession>
<dbReference type="GO" id="GO:0043571">
    <property type="term" value="P:maintenance of CRISPR repeat elements"/>
    <property type="evidence" value="ECO:0007669"/>
    <property type="project" value="UniProtKB-UniRule"/>
</dbReference>
<evidence type="ECO:0000313" key="15">
    <source>
        <dbReference type="EMBL" id="NIA68492.1"/>
    </source>
</evidence>
<name>A0A967EVH0_9PROT</name>
<keyword evidence="4 12" id="KW-0255">Endonuclease</keyword>
<keyword evidence="2 12" id="KW-0540">Nuclease</keyword>
<comment type="similarity">
    <text evidence="12">Belongs to the CRISPR-associated Cas9 family.</text>
</comment>
<dbReference type="RefSeq" id="WP_167223162.1">
    <property type="nucleotide sequence ID" value="NZ_JAAQPH010000005.1"/>
</dbReference>
<feature type="binding site" evidence="12">
    <location>
        <position position="512"/>
    </location>
    <ligand>
        <name>Mg(2+)</name>
        <dbReference type="ChEBI" id="CHEBI:18420"/>
        <label>1</label>
    </ligand>
</feature>
<feature type="binding site" evidence="12">
    <location>
        <position position="8"/>
    </location>
    <ligand>
        <name>Mg(2+)</name>
        <dbReference type="ChEBI" id="CHEBI:18420"/>
        <label>2</label>
    </ligand>
</feature>
<comment type="subunit">
    <text evidence="11 12">Monomer. Binds crRNA and tracrRNA.</text>
</comment>
<dbReference type="InterPro" id="IPR040619">
    <property type="entry name" value="Cas9_alpha-helical_lobe"/>
</dbReference>
<dbReference type="Gene3D" id="3.30.420.10">
    <property type="entry name" value="Ribonuclease H-like superfamily/Ribonuclease H"/>
    <property type="match status" value="3"/>
</dbReference>
<dbReference type="Proteomes" id="UP000761264">
    <property type="component" value="Unassembled WGS sequence"/>
</dbReference>
<dbReference type="NCBIfam" id="TIGR01865">
    <property type="entry name" value="cas_Csn1"/>
    <property type="match status" value="1"/>
</dbReference>
<evidence type="ECO:0000256" key="12">
    <source>
        <dbReference type="HAMAP-Rule" id="MF_01480"/>
    </source>
</evidence>
<dbReference type="InterPro" id="IPR003615">
    <property type="entry name" value="HNH_nuc"/>
</dbReference>
<dbReference type="Pfam" id="PF18541">
    <property type="entry name" value="RuvC_III"/>
    <property type="match status" value="1"/>
</dbReference>
<evidence type="ECO:0000313" key="16">
    <source>
        <dbReference type="Proteomes" id="UP000761264"/>
    </source>
</evidence>
<comment type="caution">
    <text evidence="15">The sequence shown here is derived from an EMBL/GenBank/DDBJ whole genome shotgun (WGS) entry which is preliminary data.</text>
</comment>
<feature type="binding site" evidence="12">
    <location>
        <position position="516"/>
    </location>
    <ligand>
        <name>Mg(2+)</name>
        <dbReference type="ChEBI" id="CHEBI:18420"/>
        <label>2</label>
    </ligand>
</feature>
<dbReference type="Pfam" id="PF18470">
    <property type="entry name" value="Cas9_a"/>
    <property type="match status" value="1"/>
</dbReference>